<accession>A0A150MK02</accession>
<sequence>MSEIHRTRTYEPTVWEDRVLDEATGQVIVEGTPVDEENMNNIEAGILVAHYDIGLLAAFLAQQTRMNATEIEKYKKQRLLQGQATITYSGNDPYFRSADPYVLVSFPADSYPQLNAPNYDVHVSIIDASDIGAVGELIVYDKTQNGFKIRMTGSAKTVTVMWTVINPKVQ</sequence>
<name>A0A150MK02_9BACL</name>
<protein>
    <submittedName>
        <fullName evidence="1">Uncharacterized protein</fullName>
    </submittedName>
</protein>
<proteinExistence type="predicted"/>
<dbReference type="AlphaFoldDB" id="A0A150MK02"/>
<dbReference type="PATRIC" id="fig|153151.4.peg.1300"/>
<organism evidence="1 2">
    <name type="scientific">Parageobacillus toebii</name>
    <dbReference type="NCBI Taxonomy" id="153151"/>
    <lineage>
        <taxon>Bacteria</taxon>
        <taxon>Bacillati</taxon>
        <taxon>Bacillota</taxon>
        <taxon>Bacilli</taxon>
        <taxon>Bacillales</taxon>
        <taxon>Anoxybacillaceae</taxon>
        <taxon>Parageobacillus</taxon>
    </lineage>
</organism>
<reference evidence="1 2" key="1">
    <citation type="submission" date="2016-01" db="EMBL/GenBank/DDBJ databases">
        <title>Draft Genome Sequences of Seven Thermophilic Sporeformers Isolated from Foods.</title>
        <authorList>
            <person name="Berendsen E.M."/>
            <person name="Wells-Bennik M.H."/>
            <person name="Krawcyk A.O."/>
            <person name="De Jong A."/>
            <person name="Holsappel S."/>
            <person name="Eijlander R.T."/>
            <person name="Kuipers O.P."/>
        </authorList>
    </citation>
    <scope>NUCLEOTIDE SEQUENCE [LARGE SCALE GENOMIC DNA]</scope>
    <source>
        <strain evidence="1 2">B4110</strain>
    </source>
</reference>
<dbReference type="EMBL" id="LQYW01000149">
    <property type="protein sequence ID" value="KYD24625.1"/>
    <property type="molecule type" value="Genomic_DNA"/>
</dbReference>
<evidence type="ECO:0000313" key="1">
    <source>
        <dbReference type="EMBL" id="KYD24625.1"/>
    </source>
</evidence>
<gene>
    <name evidence="1" type="ORF">B4110_0634</name>
</gene>
<evidence type="ECO:0000313" key="2">
    <source>
        <dbReference type="Proteomes" id="UP000075324"/>
    </source>
</evidence>
<comment type="caution">
    <text evidence="1">The sequence shown here is derived from an EMBL/GenBank/DDBJ whole genome shotgun (WGS) entry which is preliminary data.</text>
</comment>
<dbReference type="Proteomes" id="UP000075324">
    <property type="component" value="Unassembled WGS sequence"/>
</dbReference>
<dbReference type="RefSeq" id="WP_062678904.1">
    <property type="nucleotide sequence ID" value="NZ_LQYW01000149.1"/>
</dbReference>